<dbReference type="SUPFAM" id="SSF140931">
    <property type="entry name" value="Fic-like"/>
    <property type="match status" value="1"/>
</dbReference>
<protein>
    <submittedName>
        <fullName evidence="2">Fic family protein</fullName>
    </submittedName>
</protein>
<reference evidence="2 3" key="2">
    <citation type="submission" date="2023-10" db="EMBL/GenBank/DDBJ databases">
        <authorList>
            <person name="Choi B."/>
        </authorList>
    </citation>
    <scope>NUCLEOTIDE SEQUENCE [LARGE SCALE GENOMIC DNA]</scope>
    <source>
        <strain evidence="2 3">UMB0959</strain>
    </source>
</reference>
<dbReference type="AlphaFoldDB" id="A0AAF0YLM2"/>
<keyword evidence="3" id="KW-1185">Reference proteome</keyword>
<evidence type="ECO:0000313" key="3">
    <source>
        <dbReference type="Proteomes" id="UP000243626"/>
    </source>
</evidence>
<sequence length="391" mass="45864">MNTQIDSIITVHTEQILIYIQFKNQRQKLDVSYPVFFSITKTIFESTETILLNSNKINFLLNEQPETAKKAYITKLIINELQSTNEKENIRSTKEDIADAIYSVDVNKKNKKFLGLVKQYTSLQKVNGERFENVKDFRTAYDKLLINEIDPEELPDGELFRTSGVGIYDKSTNRWTHRNEFNEAEINLFLKDIIQFNKYYKAPQLLKIVSTHFMFEYLHPFYDGNGRLGRYILAKELSAYLDIITAFTFSYTINRNKGKYDKSFEKATNFHNKGELTLFIDTMLKLIIEGQESAIKDFEDNEQKLSLLVENLKNENLLDDEFIVIKKLLEDKVFGSHYSRISVKKLVEEVPFSRQKVDKILKKHLDKLDKLKGNPVVYEIKDSFIERLLSY</sequence>
<dbReference type="PANTHER" id="PTHR13504:SF40">
    <property type="entry name" value="FIDO DOMAIN-CONTAINING PROTEIN"/>
    <property type="match status" value="1"/>
</dbReference>
<dbReference type="InterPro" id="IPR036597">
    <property type="entry name" value="Fido-like_dom_sf"/>
</dbReference>
<dbReference type="Pfam" id="PF02661">
    <property type="entry name" value="Fic"/>
    <property type="match status" value="1"/>
</dbReference>
<evidence type="ECO:0000313" key="2">
    <source>
        <dbReference type="EMBL" id="WOS96687.1"/>
    </source>
</evidence>
<dbReference type="PANTHER" id="PTHR13504">
    <property type="entry name" value="FIDO DOMAIN-CONTAINING PROTEIN DDB_G0283145"/>
    <property type="match status" value="1"/>
</dbReference>
<organism evidence="2 3">
    <name type="scientific">Nosocomiicoccus massiliensis</name>
    <dbReference type="NCBI Taxonomy" id="1232430"/>
    <lineage>
        <taxon>Bacteria</taxon>
        <taxon>Bacillati</taxon>
        <taxon>Bacillota</taxon>
        <taxon>Bacilli</taxon>
        <taxon>Bacillales</taxon>
        <taxon>Staphylococcaceae</taxon>
        <taxon>Nosocomiicoccus</taxon>
    </lineage>
</organism>
<dbReference type="EMBL" id="CP136964">
    <property type="protein sequence ID" value="WOS96687.1"/>
    <property type="molecule type" value="Genomic_DNA"/>
</dbReference>
<dbReference type="KEGG" id="nmy:CJ229_002785"/>
<dbReference type="Proteomes" id="UP000243626">
    <property type="component" value="Chromosome"/>
</dbReference>
<name>A0AAF0YLM2_9STAP</name>
<reference evidence="3" key="1">
    <citation type="submission" date="2017-09" db="EMBL/GenBank/DDBJ databases">
        <title>Bacterial strain isolated from the female urinary microbiota.</title>
        <authorList>
            <person name="Thomas-White K."/>
            <person name="Kumar N."/>
            <person name="Forster S."/>
            <person name="Putonti C."/>
            <person name="Lawley T."/>
            <person name="Wolfe A.J."/>
        </authorList>
    </citation>
    <scope>NUCLEOTIDE SEQUENCE [LARGE SCALE GENOMIC DNA]</scope>
    <source>
        <strain evidence="3">UMB0959</strain>
    </source>
</reference>
<dbReference type="RefSeq" id="WP_317846615.1">
    <property type="nucleotide sequence ID" value="NZ_CP136964.1"/>
</dbReference>
<accession>A0AAF0YLM2</accession>
<proteinExistence type="predicted"/>
<dbReference type="InterPro" id="IPR003812">
    <property type="entry name" value="Fido"/>
</dbReference>
<dbReference type="Gene3D" id="1.10.3290.10">
    <property type="entry name" value="Fido-like domain"/>
    <property type="match status" value="1"/>
</dbReference>
<feature type="domain" description="Fido" evidence="1">
    <location>
        <begin position="141"/>
        <end position="282"/>
    </location>
</feature>
<dbReference type="InterPro" id="IPR040198">
    <property type="entry name" value="Fido_containing"/>
</dbReference>
<gene>
    <name evidence="2" type="ORF">CJ229_002785</name>
</gene>
<dbReference type="PROSITE" id="PS51459">
    <property type="entry name" value="FIDO"/>
    <property type="match status" value="1"/>
</dbReference>
<evidence type="ECO:0000259" key="1">
    <source>
        <dbReference type="PROSITE" id="PS51459"/>
    </source>
</evidence>